<feature type="region of interest" description="Disordered" evidence="1">
    <location>
        <begin position="293"/>
        <end position="337"/>
    </location>
</feature>
<name>A0A225B2F2_TALAT</name>
<evidence type="ECO:0000256" key="1">
    <source>
        <dbReference type="SAM" id="MobiDB-lite"/>
    </source>
</evidence>
<evidence type="ECO:0000313" key="2">
    <source>
        <dbReference type="EMBL" id="OKL60027.1"/>
    </source>
</evidence>
<reference evidence="2 3" key="1">
    <citation type="submission" date="2015-06" db="EMBL/GenBank/DDBJ databases">
        <title>Talaromyces atroroseus IBT 11181 draft genome.</title>
        <authorList>
            <person name="Rasmussen K.B."/>
            <person name="Rasmussen S."/>
            <person name="Petersen B."/>
            <person name="Sicheritz-Ponten T."/>
            <person name="Mortensen U.H."/>
            <person name="Thrane U."/>
        </authorList>
    </citation>
    <scope>NUCLEOTIDE SEQUENCE [LARGE SCALE GENOMIC DNA]</scope>
    <source>
        <strain evidence="2 3">IBT 11181</strain>
    </source>
</reference>
<protein>
    <submittedName>
        <fullName evidence="2">Uncharacterized protein</fullName>
    </submittedName>
</protein>
<dbReference type="OrthoDB" id="5206740at2759"/>
<keyword evidence="3" id="KW-1185">Reference proteome</keyword>
<dbReference type="Proteomes" id="UP000214365">
    <property type="component" value="Unassembled WGS sequence"/>
</dbReference>
<feature type="compositionally biased region" description="Acidic residues" evidence="1">
    <location>
        <begin position="199"/>
        <end position="209"/>
    </location>
</feature>
<accession>A0A225B2F2</accession>
<comment type="caution">
    <text evidence="2">The sequence shown here is derived from an EMBL/GenBank/DDBJ whole genome shotgun (WGS) entry which is preliminary data.</text>
</comment>
<sequence length="337" mass="36722">MALHLSHLSSLPREPPSVVSPTTAQKMIALTTTATPSVLQNTTITKRPKLSLQTASLPATFGNSNTGLARTCLTASPTVRNTFSNAYEIKQVLSAIESPSPCRSADRGARYGSPFLSNNHRSDAMPYQLPLGVRSILRNSPLKRLTLRRRSVSISAGPVSENRRVYFPARKQVSFRNNLEEEIKTVLFVARHSDIESESELESEFDDGSDSGSDSGSQSEGHSSSGEDEEAQDQPVLKKKRKSVSSERQIRAAALRDGFDDDRIAVALTAGPSGSRRKRRCKWRWTLDNLAPTELASKSSTTPLADLPSPAHLIQGSPPAQTLLSNEPPSNKIYDLS</sequence>
<gene>
    <name evidence="2" type="ORF">UA08_04751</name>
</gene>
<dbReference type="RefSeq" id="XP_020120148.1">
    <property type="nucleotide sequence ID" value="XM_020267055.1"/>
</dbReference>
<evidence type="ECO:0000313" key="3">
    <source>
        <dbReference type="Proteomes" id="UP000214365"/>
    </source>
</evidence>
<feature type="compositionally biased region" description="Polar residues" evidence="1">
    <location>
        <begin position="318"/>
        <end position="329"/>
    </location>
</feature>
<dbReference type="EMBL" id="LFMY01000006">
    <property type="protein sequence ID" value="OKL60027.1"/>
    <property type="molecule type" value="Genomic_DNA"/>
</dbReference>
<dbReference type="AlphaFoldDB" id="A0A225B2F2"/>
<organism evidence="2 3">
    <name type="scientific">Talaromyces atroroseus</name>
    <dbReference type="NCBI Taxonomy" id="1441469"/>
    <lineage>
        <taxon>Eukaryota</taxon>
        <taxon>Fungi</taxon>
        <taxon>Dikarya</taxon>
        <taxon>Ascomycota</taxon>
        <taxon>Pezizomycotina</taxon>
        <taxon>Eurotiomycetes</taxon>
        <taxon>Eurotiomycetidae</taxon>
        <taxon>Eurotiales</taxon>
        <taxon>Trichocomaceae</taxon>
        <taxon>Talaromyces</taxon>
        <taxon>Talaromyces sect. Trachyspermi</taxon>
    </lineage>
</organism>
<feature type="region of interest" description="Disordered" evidence="1">
    <location>
        <begin position="1"/>
        <end position="20"/>
    </location>
</feature>
<feature type="compositionally biased region" description="Low complexity" evidence="1">
    <location>
        <begin position="210"/>
        <end position="224"/>
    </location>
</feature>
<dbReference type="GeneID" id="31004506"/>
<dbReference type="STRING" id="1441469.A0A225B2F2"/>
<proteinExistence type="predicted"/>
<feature type="region of interest" description="Disordered" evidence="1">
    <location>
        <begin position="199"/>
        <end position="247"/>
    </location>
</feature>